<dbReference type="HOGENOM" id="CLU_3075088_0_0_1"/>
<keyword evidence="2" id="KW-1185">Reference proteome</keyword>
<reference evidence="1 2" key="1">
    <citation type="submission" date="2013-11" db="EMBL/GenBank/DDBJ databases">
        <title>The Genome Sequence of Phytophthora parasitica P1569.</title>
        <authorList>
            <consortium name="The Broad Institute Genomics Platform"/>
            <person name="Russ C."/>
            <person name="Tyler B."/>
            <person name="Panabieres F."/>
            <person name="Shan W."/>
            <person name="Tripathy S."/>
            <person name="Grunwald N."/>
            <person name="Machado M."/>
            <person name="Johnson C.S."/>
            <person name="Arredondo F."/>
            <person name="Hong C."/>
            <person name="Coffey M."/>
            <person name="Young S.K."/>
            <person name="Zeng Q."/>
            <person name="Gargeya S."/>
            <person name="Fitzgerald M."/>
            <person name="Abouelleil A."/>
            <person name="Alvarado L."/>
            <person name="Chapman S.B."/>
            <person name="Gainer-Dewar J."/>
            <person name="Goldberg J."/>
            <person name="Griggs A."/>
            <person name="Gujja S."/>
            <person name="Hansen M."/>
            <person name="Howarth C."/>
            <person name="Imamovic A."/>
            <person name="Ireland A."/>
            <person name="Larimer J."/>
            <person name="McCowan C."/>
            <person name="Murphy C."/>
            <person name="Pearson M."/>
            <person name="Poon T.W."/>
            <person name="Priest M."/>
            <person name="Roberts A."/>
            <person name="Saif S."/>
            <person name="Shea T."/>
            <person name="Sykes S."/>
            <person name="Wortman J."/>
            <person name="Nusbaum C."/>
            <person name="Birren B."/>
        </authorList>
    </citation>
    <scope>NUCLEOTIDE SEQUENCE [LARGE SCALE GENOMIC DNA]</scope>
    <source>
        <strain evidence="1 2">P1569</strain>
    </source>
</reference>
<gene>
    <name evidence="1" type="ORF">F443_14905</name>
</gene>
<evidence type="ECO:0000313" key="2">
    <source>
        <dbReference type="Proteomes" id="UP000018721"/>
    </source>
</evidence>
<proteinExistence type="predicted"/>
<organism evidence="1 2">
    <name type="scientific">Phytophthora nicotianae P1569</name>
    <dbReference type="NCBI Taxonomy" id="1317065"/>
    <lineage>
        <taxon>Eukaryota</taxon>
        <taxon>Sar</taxon>
        <taxon>Stramenopiles</taxon>
        <taxon>Oomycota</taxon>
        <taxon>Peronosporomycetes</taxon>
        <taxon>Peronosporales</taxon>
        <taxon>Peronosporaceae</taxon>
        <taxon>Phytophthora</taxon>
    </lineage>
</organism>
<protein>
    <submittedName>
        <fullName evidence="1">Uncharacterized protein</fullName>
    </submittedName>
</protein>
<dbReference type="EMBL" id="ANIZ01002600">
    <property type="protein sequence ID" value="ETI39517.1"/>
    <property type="molecule type" value="Genomic_DNA"/>
</dbReference>
<comment type="caution">
    <text evidence="1">The sequence shown here is derived from an EMBL/GenBank/DDBJ whole genome shotgun (WGS) entry which is preliminary data.</text>
</comment>
<evidence type="ECO:0000313" key="1">
    <source>
        <dbReference type="EMBL" id="ETI39517.1"/>
    </source>
</evidence>
<name>V9EN66_PHYNI</name>
<accession>V9EN66</accession>
<sequence length="53" mass="6382">MYAAYYVDNWMKDAANTNLNALTVDTLARYIRLDKKRRHVKAQHAYMNRQSQY</sequence>
<dbReference type="AlphaFoldDB" id="V9EN66"/>
<dbReference type="Proteomes" id="UP000018721">
    <property type="component" value="Unassembled WGS sequence"/>
</dbReference>
<feature type="non-terminal residue" evidence="1">
    <location>
        <position position="53"/>
    </location>
</feature>